<organism evidence="1 2">
    <name type="scientific">Nibrella saemangeumensis</name>
    <dbReference type="NCBI Taxonomy" id="1084526"/>
    <lineage>
        <taxon>Bacteria</taxon>
        <taxon>Pseudomonadati</taxon>
        <taxon>Bacteroidota</taxon>
        <taxon>Cytophagia</taxon>
        <taxon>Cytophagales</taxon>
        <taxon>Spirosomataceae</taxon>
        <taxon>Nibrella</taxon>
    </lineage>
</organism>
<evidence type="ECO:0000313" key="2">
    <source>
        <dbReference type="Proteomes" id="UP001501175"/>
    </source>
</evidence>
<reference evidence="2" key="1">
    <citation type="journal article" date="2019" name="Int. J. Syst. Evol. Microbiol.">
        <title>The Global Catalogue of Microorganisms (GCM) 10K type strain sequencing project: providing services to taxonomists for standard genome sequencing and annotation.</title>
        <authorList>
            <consortium name="The Broad Institute Genomics Platform"/>
            <consortium name="The Broad Institute Genome Sequencing Center for Infectious Disease"/>
            <person name="Wu L."/>
            <person name="Ma J."/>
        </authorList>
    </citation>
    <scope>NUCLEOTIDE SEQUENCE [LARGE SCALE GENOMIC DNA]</scope>
    <source>
        <strain evidence="2">JCM 17927</strain>
    </source>
</reference>
<comment type="caution">
    <text evidence="1">The sequence shown here is derived from an EMBL/GenBank/DDBJ whole genome shotgun (WGS) entry which is preliminary data.</text>
</comment>
<evidence type="ECO:0000313" key="1">
    <source>
        <dbReference type="EMBL" id="GAA4464220.1"/>
    </source>
</evidence>
<protein>
    <submittedName>
        <fullName evidence="1">Uncharacterized protein</fullName>
    </submittedName>
</protein>
<sequence length="133" mass="15740">MESRFNDSVDIDSFLAQAVDEFIQMENLNARQETAVRELAEYLNLCLPLERLTVDNQMEFFKQYFYVCHIFLTDLTSPMVTYRAARRALRFGCFFYLHQSADDVERVLRSWEFCHYVQKVLSNPHSCTFVQGV</sequence>
<proteinExistence type="predicted"/>
<dbReference type="RefSeq" id="WP_345246982.1">
    <property type="nucleotide sequence ID" value="NZ_BAABHD010000076.1"/>
</dbReference>
<gene>
    <name evidence="1" type="ORF">GCM10023189_43210</name>
</gene>
<dbReference type="Proteomes" id="UP001501175">
    <property type="component" value="Unassembled WGS sequence"/>
</dbReference>
<name>A0ABP8NAS3_9BACT</name>
<keyword evidence="2" id="KW-1185">Reference proteome</keyword>
<accession>A0ABP8NAS3</accession>
<dbReference type="EMBL" id="BAABHD010000076">
    <property type="protein sequence ID" value="GAA4464220.1"/>
    <property type="molecule type" value="Genomic_DNA"/>
</dbReference>